<dbReference type="SUPFAM" id="SSF141571">
    <property type="entry name" value="Pentapeptide repeat-like"/>
    <property type="match status" value="1"/>
</dbReference>
<dbReference type="Pfam" id="PF00805">
    <property type="entry name" value="Pentapeptide"/>
    <property type="match status" value="1"/>
</dbReference>
<proteinExistence type="predicted"/>
<protein>
    <recommendedName>
        <fullName evidence="1">TIR domain-containing protein</fullName>
    </recommendedName>
</protein>
<evidence type="ECO:0000259" key="1">
    <source>
        <dbReference type="PROSITE" id="PS50104"/>
    </source>
</evidence>
<dbReference type="GO" id="GO:0007165">
    <property type="term" value="P:signal transduction"/>
    <property type="evidence" value="ECO:0007669"/>
    <property type="project" value="InterPro"/>
</dbReference>
<keyword evidence="3" id="KW-1185">Reference proteome</keyword>
<dbReference type="Pfam" id="PF13676">
    <property type="entry name" value="TIR_2"/>
    <property type="match status" value="1"/>
</dbReference>
<dbReference type="Gene3D" id="3.40.50.10140">
    <property type="entry name" value="Toll/interleukin-1 receptor homology (TIR) domain"/>
    <property type="match status" value="1"/>
</dbReference>
<dbReference type="Proteomes" id="UP000597444">
    <property type="component" value="Unassembled WGS sequence"/>
</dbReference>
<reference evidence="2" key="1">
    <citation type="submission" date="2020-10" db="EMBL/GenBank/DDBJ databases">
        <title>Taxonomic study of unclassified bacteria belonging to the class Ktedonobacteria.</title>
        <authorList>
            <person name="Yabe S."/>
            <person name="Wang C.M."/>
            <person name="Zheng Y."/>
            <person name="Sakai Y."/>
            <person name="Cavaletti L."/>
            <person name="Monciardini P."/>
            <person name="Donadio S."/>
        </authorList>
    </citation>
    <scope>NUCLEOTIDE SEQUENCE</scope>
    <source>
        <strain evidence="2">ID150040</strain>
    </source>
</reference>
<dbReference type="PANTHER" id="PTHR14136">
    <property type="entry name" value="BTB_POZ DOMAIN-CONTAINING PROTEIN KCTD9"/>
    <property type="match status" value="1"/>
</dbReference>
<dbReference type="InterPro" id="IPR035897">
    <property type="entry name" value="Toll_tir_struct_dom_sf"/>
</dbReference>
<dbReference type="SUPFAM" id="SSF52200">
    <property type="entry name" value="Toll/Interleukin receptor TIR domain"/>
    <property type="match status" value="1"/>
</dbReference>
<gene>
    <name evidence="2" type="ORF">KSF_049500</name>
</gene>
<dbReference type="InterPro" id="IPR051082">
    <property type="entry name" value="Pentapeptide-BTB/POZ_domain"/>
</dbReference>
<evidence type="ECO:0000313" key="2">
    <source>
        <dbReference type="EMBL" id="GHO94902.1"/>
    </source>
</evidence>
<accession>A0A8J3IQ39</accession>
<dbReference type="Gene3D" id="2.160.20.80">
    <property type="entry name" value="E3 ubiquitin-protein ligase SopA"/>
    <property type="match status" value="1"/>
</dbReference>
<dbReference type="EMBL" id="BNJK01000001">
    <property type="protein sequence ID" value="GHO94902.1"/>
    <property type="molecule type" value="Genomic_DNA"/>
</dbReference>
<name>A0A8J3IQ39_9CHLR</name>
<dbReference type="PROSITE" id="PS50104">
    <property type="entry name" value="TIR"/>
    <property type="match status" value="1"/>
</dbReference>
<feature type="domain" description="TIR" evidence="1">
    <location>
        <begin position="240"/>
        <end position="311"/>
    </location>
</feature>
<dbReference type="InterPro" id="IPR001646">
    <property type="entry name" value="5peptide_repeat"/>
</dbReference>
<comment type="caution">
    <text evidence="2">The sequence shown here is derived from an EMBL/GenBank/DDBJ whole genome shotgun (WGS) entry which is preliminary data.</text>
</comment>
<dbReference type="AlphaFoldDB" id="A0A8J3IQ39"/>
<dbReference type="InterPro" id="IPR000157">
    <property type="entry name" value="TIR_dom"/>
</dbReference>
<dbReference type="PANTHER" id="PTHR14136:SF17">
    <property type="entry name" value="BTB_POZ DOMAIN-CONTAINING PROTEIN KCTD9"/>
    <property type="match status" value="1"/>
</dbReference>
<evidence type="ECO:0000313" key="3">
    <source>
        <dbReference type="Proteomes" id="UP000597444"/>
    </source>
</evidence>
<sequence>MKRAIIPAMIDDPYPLLYTQEKTVEVDDMANKEHVKIIRQGIAVWNEWRKKYPEVRPDLRDENFNGADFNGADFNRARLNGARLNDTTLRGAWLNDANMSSVNLRRADLRRADLRRADFSEASFSGAWFDDADLSDANLSGVMLSDANLSNTNLFGANLSSAHLFGAKFTNARTGWTIFSNIDLHSVKELESVKHEGPSTIGIDTLIRSNGDIPPSFLKGAGVPDELIEYARSLIGRAIEYYTCFISYSSLDQNFAERLYADLQNKGVRCWFAPHDMKIGDKIRTRIDESIRIYDKLLLVLSEHSVNAFGQ</sequence>
<organism evidence="2 3">
    <name type="scientific">Reticulibacter mediterranei</name>
    <dbReference type="NCBI Taxonomy" id="2778369"/>
    <lineage>
        <taxon>Bacteria</taxon>
        <taxon>Bacillati</taxon>
        <taxon>Chloroflexota</taxon>
        <taxon>Ktedonobacteria</taxon>
        <taxon>Ktedonobacterales</taxon>
        <taxon>Reticulibacteraceae</taxon>
        <taxon>Reticulibacter</taxon>
    </lineage>
</organism>